<proteinExistence type="predicted"/>
<evidence type="ECO:0000256" key="1">
    <source>
        <dbReference type="SAM" id="SignalP"/>
    </source>
</evidence>
<dbReference type="Gene3D" id="3.40.50.10610">
    <property type="entry name" value="ABC-type transport auxiliary lipoprotein component"/>
    <property type="match status" value="1"/>
</dbReference>
<evidence type="ECO:0000313" key="3">
    <source>
        <dbReference type="EMBL" id="RCX26372.1"/>
    </source>
</evidence>
<dbReference type="RefSeq" id="WP_114280787.1">
    <property type="nucleotide sequence ID" value="NZ_QPJY01000010.1"/>
</dbReference>
<dbReference type="InterPro" id="IPR005586">
    <property type="entry name" value="ABC_trans_aux"/>
</dbReference>
<gene>
    <name evidence="3" type="ORF">DFQ59_11082</name>
</gene>
<evidence type="ECO:0000259" key="2">
    <source>
        <dbReference type="Pfam" id="PF03886"/>
    </source>
</evidence>
<dbReference type="SUPFAM" id="SSF159594">
    <property type="entry name" value="XCC0632-like"/>
    <property type="match status" value="1"/>
</dbReference>
<name>A0A369BXE5_9GAMM</name>
<sequence length="206" mass="22094">MHPVRWLLLAPFLILLPGGCANFPGQSAGKPMQTYMLAPAPAVPAASPTTATGPVLLVSTPQAEAGYDSRRMAYTERPFELRYFASNSWADDPARMLEPLLVRRLEALGRYRAVITPGAGADAGLRLDTWLEALVQEFQATPAQVRIVLRVQLTDLAGRRILASERIETTAPTPSADPYGGVIAANRALEQALDRVADICAGATGE</sequence>
<dbReference type="AlphaFoldDB" id="A0A369BXE5"/>
<protein>
    <submittedName>
        <fullName evidence="3">Cholesterol transport system auxiliary component</fullName>
    </submittedName>
</protein>
<keyword evidence="1" id="KW-0732">Signal</keyword>
<dbReference type="EMBL" id="QPJY01000010">
    <property type="protein sequence ID" value="RCX26372.1"/>
    <property type="molecule type" value="Genomic_DNA"/>
</dbReference>
<dbReference type="OrthoDB" id="5624722at2"/>
<keyword evidence="4" id="KW-1185">Reference proteome</keyword>
<dbReference type="Pfam" id="PF03886">
    <property type="entry name" value="ABC_trans_aux"/>
    <property type="match status" value="1"/>
</dbReference>
<dbReference type="Proteomes" id="UP000252707">
    <property type="component" value="Unassembled WGS sequence"/>
</dbReference>
<organism evidence="3 4">
    <name type="scientific">Thioalbus denitrificans</name>
    <dbReference type="NCBI Taxonomy" id="547122"/>
    <lineage>
        <taxon>Bacteria</taxon>
        <taxon>Pseudomonadati</taxon>
        <taxon>Pseudomonadota</taxon>
        <taxon>Gammaproteobacteria</taxon>
        <taxon>Chromatiales</taxon>
        <taxon>Ectothiorhodospiraceae</taxon>
        <taxon>Thioalbus</taxon>
    </lineage>
</organism>
<evidence type="ECO:0000313" key="4">
    <source>
        <dbReference type="Proteomes" id="UP000252707"/>
    </source>
</evidence>
<feature type="signal peptide" evidence="1">
    <location>
        <begin position="1"/>
        <end position="21"/>
    </location>
</feature>
<accession>A0A369BXE5</accession>
<feature type="chain" id="PRO_5016597137" evidence="1">
    <location>
        <begin position="22"/>
        <end position="206"/>
    </location>
</feature>
<reference evidence="3 4" key="1">
    <citation type="submission" date="2018-07" db="EMBL/GenBank/DDBJ databases">
        <title>Genomic Encyclopedia of Type Strains, Phase IV (KMG-IV): sequencing the most valuable type-strain genomes for metagenomic binning, comparative biology and taxonomic classification.</title>
        <authorList>
            <person name="Goeker M."/>
        </authorList>
    </citation>
    <scope>NUCLEOTIDE SEQUENCE [LARGE SCALE GENOMIC DNA]</scope>
    <source>
        <strain evidence="3 4">DSM 26407</strain>
    </source>
</reference>
<comment type="caution">
    <text evidence="3">The sequence shown here is derived from an EMBL/GenBank/DDBJ whole genome shotgun (WGS) entry which is preliminary data.</text>
</comment>
<feature type="domain" description="ABC-type transport auxiliary lipoprotein component" evidence="2">
    <location>
        <begin position="35"/>
        <end position="197"/>
    </location>
</feature>